<gene>
    <name evidence="1" type="ORF">METZ01_LOCUS130511</name>
</gene>
<evidence type="ECO:0000313" key="1">
    <source>
        <dbReference type="EMBL" id="SVA77657.1"/>
    </source>
</evidence>
<sequence length="120" mass="13156">MNNKTLIENIILTTAPTVANRNIDHEIEVITAECVFGMNIFRDLFAGFRDVFGGRSQASQKVLRDSRKTCLDELKMEAAEVGADAIIGIDLDYQEFSGKGKGMLFLVASGTAVKLKPESE</sequence>
<dbReference type="Pfam" id="PF01906">
    <property type="entry name" value="YbjQ_1"/>
    <property type="match status" value="1"/>
</dbReference>
<dbReference type="PANTHER" id="PTHR34068">
    <property type="entry name" value="UPF0145 PROTEIN YBJQ"/>
    <property type="match status" value="1"/>
</dbReference>
<reference evidence="1" key="1">
    <citation type="submission" date="2018-05" db="EMBL/GenBank/DDBJ databases">
        <authorList>
            <person name="Lanie J.A."/>
            <person name="Ng W.-L."/>
            <person name="Kazmierczak K.M."/>
            <person name="Andrzejewski T.M."/>
            <person name="Davidsen T.M."/>
            <person name="Wayne K.J."/>
            <person name="Tettelin H."/>
            <person name="Glass J.I."/>
            <person name="Rusch D."/>
            <person name="Podicherti R."/>
            <person name="Tsui H.-C.T."/>
            <person name="Winkler M.E."/>
        </authorList>
    </citation>
    <scope>NUCLEOTIDE SEQUENCE</scope>
</reference>
<name>A0A381YMC5_9ZZZZ</name>
<accession>A0A381YMC5</accession>
<dbReference type="InterPro" id="IPR002765">
    <property type="entry name" value="UPF0145_YbjQ-like"/>
</dbReference>
<dbReference type="Gene3D" id="3.30.110.70">
    <property type="entry name" value="Hypothetical protein apc22750. Chain B"/>
    <property type="match status" value="1"/>
</dbReference>
<protein>
    <submittedName>
        <fullName evidence="1">Uncharacterized protein</fullName>
    </submittedName>
</protein>
<dbReference type="InterPro" id="IPR035439">
    <property type="entry name" value="UPF0145_dom_sf"/>
</dbReference>
<organism evidence="1">
    <name type="scientific">marine metagenome</name>
    <dbReference type="NCBI Taxonomy" id="408172"/>
    <lineage>
        <taxon>unclassified sequences</taxon>
        <taxon>metagenomes</taxon>
        <taxon>ecological metagenomes</taxon>
    </lineage>
</organism>
<dbReference type="AlphaFoldDB" id="A0A381YMC5"/>
<dbReference type="EMBL" id="UINC01018479">
    <property type="protein sequence ID" value="SVA77657.1"/>
    <property type="molecule type" value="Genomic_DNA"/>
</dbReference>
<dbReference type="SUPFAM" id="SSF117782">
    <property type="entry name" value="YbjQ-like"/>
    <property type="match status" value="1"/>
</dbReference>
<dbReference type="PANTHER" id="PTHR34068:SF1">
    <property type="entry name" value="UPF0145 PROTEIN YBJQ"/>
    <property type="match status" value="1"/>
</dbReference>
<proteinExistence type="inferred from homology"/>
<dbReference type="HAMAP" id="MF_00338">
    <property type="entry name" value="UPF0145"/>
    <property type="match status" value="1"/>
</dbReference>